<reference evidence="1" key="1">
    <citation type="submission" date="2024-09" db="EMBL/GenBank/DDBJ databases">
        <title>Black Yeasts Isolated from many extreme environments.</title>
        <authorList>
            <person name="Coleine C."/>
            <person name="Stajich J.E."/>
            <person name="Selbmann L."/>
        </authorList>
    </citation>
    <scope>NUCLEOTIDE SEQUENCE</scope>
    <source>
        <strain evidence="1">CCFEE 5737</strain>
    </source>
</reference>
<gene>
    <name evidence="1" type="ORF">LTS18_015085</name>
</gene>
<evidence type="ECO:0000313" key="1">
    <source>
        <dbReference type="EMBL" id="KAK3044906.1"/>
    </source>
</evidence>
<name>A0ACC3CV73_9PEZI</name>
<sequence length="74" mass="8328">TTGLRPKAPEIAQNTGWKAAEQRTKDVWKISVSLHGTMVVICVFQRWHRLCVNLAGGGCCLMKAKKIYSQARER</sequence>
<proteinExistence type="predicted"/>
<accession>A0ACC3CV73</accession>
<keyword evidence="2" id="KW-1185">Reference proteome</keyword>
<feature type="non-terminal residue" evidence="1">
    <location>
        <position position="1"/>
    </location>
</feature>
<evidence type="ECO:0000313" key="2">
    <source>
        <dbReference type="Proteomes" id="UP001186974"/>
    </source>
</evidence>
<protein>
    <submittedName>
        <fullName evidence="1">Uncharacterized protein</fullName>
    </submittedName>
</protein>
<dbReference type="EMBL" id="JAWDJW010011287">
    <property type="protein sequence ID" value="KAK3044906.1"/>
    <property type="molecule type" value="Genomic_DNA"/>
</dbReference>
<organism evidence="1 2">
    <name type="scientific">Coniosporium uncinatum</name>
    <dbReference type="NCBI Taxonomy" id="93489"/>
    <lineage>
        <taxon>Eukaryota</taxon>
        <taxon>Fungi</taxon>
        <taxon>Dikarya</taxon>
        <taxon>Ascomycota</taxon>
        <taxon>Pezizomycotina</taxon>
        <taxon>Dothideomycetes</taxon>
        <taxon>Dothideomycetes incertae sedis</taxon>
        <taxon>Coniosporium</taxon>
    </lineage>
</organism>
<comment type="caution">
    <text evidence="1">The sequence shown here is derived from an EMBL/GenBank/DDBJ whole genome shotgun (WGS) entry which is preliminary data.</text>
</comment>
<dbReference type="Proteomes" id="UP001186974">
    <property type="component" value="Unassembled WGS sequence"/>
</dbReference>